<dbReference type="InterPro" id="IPR006439">
    <property type="entry name" value="HAD-SF_hydro_IA"/>
</dbReference>
<dbReference type="PANTHER" id="PTHR18901">
    <property type="entry name" value="2-DEOXYGLUCOSE-6-PHOSPHATE PHOSPHATASE 2"/>
    <property type="match status" value="1"/>
</dbReference>
<dbReference type="CDD" id="cd07505">
    <property type="entry name" value="HAD_BPGM-like"/>
    <property type="match status" value="1"/>
</dbReference>
<dbReference type="GeneID" id="96623048"/>
<proteinExistence type="predicted"/>
<dbReference type="SFLD" id="SFLDG01129">
    <property type="entry name" value="C1.5:_HAD__Beta-PGM__Phosphata"/>
    <property type="match status" value="1"/>
</dbReference>
<reference evidence="1 2" key="1">
    <citation type="submission" date="2020-09" db="EMBL/GenBank/DDBJ databases">
        <title>Investigation of environmental microbes.</title>
        <authorList>
            <person name="Ou Y."/>
            <person name="Kang Q."/>
        </authorList>
    </citation>
    <scope>NUCLEOTIDE SEQUENCE [LARGE SCALE GENOMIC DNA]</scope>
    <source>
        <strain evidence="1 2">KJZ-14</strain>
    </source>
</reference>
<dbReference type="EMBL" id="CP061539">
    <property type="protein sequence ID" value="QNV38132.1"/>
    <property type="molecule type" value="Genomic_DNA"/>
</dbReference>
<name>A0A7H2BEN6_9MICC</name>
<dbReference type="InterPro" id="IPR023198">
    <property type="entry name" value="PGP-like_dom2"/>
</dbReference>
<sequence>MSDYVYPEAILFDHDGTLVDTEPVWAEAKEAISHKYGKEWSEQDTLDALGQPMQVTYDILRRNGVPLSDEEIYDALVNHAIEHAKNESVELLPGVAGLFQEVADAGIPCAIVTNATRHIAEVTASLAPEGLFKTIVTNDDVKNAKPDPEPYLLAAQRLGVDPTKCVAVEDSPSGVASATAAGLKVVVVPGMQPVPEGKGDLRIKHEDLSFDQILKLNNSK</sequence>
<dbReference type="InterPro" id="IPR023214">
    <property type="entry name" value="HAD_sf"/>
</dbReference>
<evidence type="ECO:0000313" key="2">
    <source>
        <dbReference type="Proteomes" id="UP000516404"/>
    </source>
</evidence>
<dbReference type="Gene3D" id="1.10.150.240">
    <property type="entry name" value="Putative phosphatase, domain 2"/>
    <property type="match status" value="1"/>
</dbReference>
<dbReference type="PANTHER" id="PTHR18901:SF38">
    <property type="entry name" value="PSEUDOURIDINE-5'-PHOSPHATASE"/>
    <property type="match status" value="1"/>
</dbReference>
<accession>A0A7H2BEN6</accession>
<organism evidence="1 2">
    <name type="scientific">Rothia terrae</name>
    <dbReference type="NCBI Taxonomy" id="396015"/>
    <lineage>
        <taxon>Bacteria</taxon>
        <taxon>Bacillati</taxon>
        <taxon>Actinomycetota</taxon>
        <taxon>Actinomycetes</taxon>
        <taxon>Micrococcales</taxon>
        <taxon>Micrococcaceae</taxon>
        <taxon>Rothia</taxon>
    </lineage>
</organism>
<dbReference type="RefSeq" id="WP_190724880.1">
    <property type="nucleotide sequence ID" value="NZ_CP061539.1"/>
</dbReference>
<dbReference type="KEGG" id="rter:IDM49_02260"/>
<dbReference type="SFLD" id="SFLDG01135">
    <property type="entry name" value="C1.5.6:_HAD__Beta-PGM__Phospha"/>
    <property type="match status" value="1"/>
</dbReference>
<dbReference type="InterPro" id="IPR036412">
    <property type="entry name" value="HAD-like_sf"/>
</dbReference>
<dbReference type="Pfam" id="PF13419">
    <property type="entry name" value="HAD_2"/>
    <property type="match status" value="1"/>
</dbReference>
<dbReference type="PRINTS" id="PR00413">
    <property type="entry name" value="HADHALOGNASE"/>
</dbReference>
<dbReference type="NCBIfam" id="TIGR01509">
    <property type="entry name" value="HAD-SF-IA-v3"/>
    <property type="match status" value="1"/>
</dbReference>
<dbReference type="AlphaFoldDB" id="A0A7H2BEN6"/>
<dbReference type="Proteomes" id="UP000516404">
    <property type="component" value="Chromosome"/>
</dbReference>
<gene>
    <name evidence="1" type="ORF">IDM49_02260</name>
</gene>
<dbReference type="InterPro" id="IPR041492">
    <property type="entry name" value="HAD_2"/>
</dbReference>
<protein>
    <submittedName>
        <fullName evidence="1">HAD family phosphatase</fullName>
    </submittedName>
</protein>
<dbReference type="Gene3D" id="3.40.50.1000">
    <property type="entry name" value="HAD superfamily/HAD-like"/>
    <property type="match status" value="1"/>
</dbReference>
<evidence type="ECO:0000313" key="1">
    <source>
        <dbReference type="EMBL" id="QNV38132.1"/>
    </source>
</evidence>
<dbReference type="SUPFAM" id="SSF56784">
    <property type="entry name" value="HAD-like"/>
    <property type="match status" value="1"/>
</dbReference>
<keyword evidence="2" id="KW-1185">Reference proteome</keyword>
<dbReference type="SFLD" id="SFLDS00003">
    <property type="entry name" value="Haloacid_Dehalogenase"/>
    <property type="match status" value="1"/>
</dbReference>